<protein>
    <submittedName>
        <fullName evidence="5">S-adenosyl-L-methionine-dependent methyltransferase</fullName>
    </submittedName>
</protein>
<dbReference type="InterPro" id="IPR041698">
    <property type="entry name" value="Methyltransf_25"/>
</dbReference>
<dbReference type="RefSeq" id="XP_007767250.1">
    <property type="nucleotide sequence ID" value="XM_007769060.1"/>
</dbReference>
<dbReference type="Pfam" id="PF13649">
    <property type="entry name" value="Methyltransf_25"/>
    <property type="match status" value="1"/>
</dbReference>
<gene>
    <name evidence="5" type="ORF">CONPUDRAFT_102330</name>
</gene>
<evidence type="ECO:0000259" key="4">
    <source>
        <dbReference type="Pfam" id="PF13649"/>
    </source>
</evidence>
<dbReference type="GO" id="GO:0032259">
    <property type="term" value="P:methylation"/>
    <property type="evidence" value="ECO:0007669"/>
    <property type="project" value="UniProtKB-KW"/>
</dbReference>
<dbReference type="GeneID" id="19198355"/>
<dbReference type="PROSITE" id="PS01184">
    <property type="entry name" value="UBIE_2"/>
    <property type="match status" value="1"/>
</dbReference>
<dbReference type="Proteomes" id="UP000053558">
    <property type="component" value="Unassembled WGS sequence"/>
</dbReference>
<feature type="domain" description="Methyltransferase" evidence="4">
    <location>
        <begin position="68"/>
        <end position="160"/>
    </location>
</feature>
<evidence type="ECO:0000256" key="1">
    <source>
        <dbReference type="ARBA" id="ARBA00022603"/>
    </source>
</evidence>
<dbReference type="Gene3D" id="3.40.50.150">
    <property type="entry name" value="Vaccinia Virus protein VP39"/>
    <property type="match status" value="1"/>
</dbReference>
<reference evidence="6" key="1">
    <citation type="journal article" date="2012" name="Science">
        <title>The Paleozoic origin of enzymatic lignin decomposition reconstructed from 31 fungal genomes.</title>
        <authorList>
            <person name="Floudas D."/>
            <person name="Binder M."/>
            <person name="Riley R."/>
            <person name="Barry K."/>
            <person name="Blanchette R.A."/>
            <person name="Henrissat B."/>
            <person name="Martinez A.T."/>
            <person name="Otillar R."/>
            <person name="Spatafora J.W."/>
            <person name="Yadav J.S."/>
            <person name="Aerts A."/>
            <person name="Benoit I."/>
            <person name="Boyd A."/>
            <person name="Carlson A."/>
            <person name="Copeland A."/>
            <person name="Coutinho P.M."/>
            <person name="de Vries R.P."/>
            <person name="Ferreira P."/>
            <person name="Findley K."/>
            <person name="Foster B."/>
            <person name="Gaskell J."/>
            <person name="Glotzer D."/>
            <person name="Gorecki P."/>
            <person name="Heitman J."/>
            <person name="Hesse C."/>
            <person name="Hori C."/>
            <person name="Igarashi K."/>
            <person name="Jurgens J.A."/>
            <person name="Kallen N."/>
            <person name="Kersten P."/>
            <person name="Kohler A."/>
            <person name="Kuees U."/>
            <person name="Kumar T.K.A."/>
            <person name="Kuo A."/>
            <person name="LaButti K."/>
            <person name="Larrondo L.F."/>
            <person name="Lindquist E."/>
            <person name="Ling A."/>
            <person name="Lombard V."/>
            <person name="Lucas S."/>
            <person name="Lundell T."/>
            <person name="Martin R."/>
            <person name="McLaughlin D.J."/>
            <person name="Morgenstern I."/>
            <person name="Morin E."/>
            <person name="Murat C."/>
            <person name="Nagy L.G."/>
            <person name="Nolan M."/>
            <person name="Ohm R.A."/>
            <person name="Patyshakuliyeva A."/>
            <person name="Rokas A."/>
            <person name="Ruiz-Duenas F.J."/>
            <person name="Sabat G."/>
            <person name="Salamov A."/>
            <person name="Samejima M."/>
            <person name="Schmutz J."/>
            <person name="Slot J.C."/>
            <person name="St John F."/>
            <person name="Stenlid J."/>
            <person name="Sun H."/>
            <person name="Sun S."/>
            <person name="Syed K."/>
            <person name="Tsang A."/>
            <person name="Wiebenga A."/>
            <person name="Young D."/>
            <person name="Pisabarro A."/>
            <person name="Eastwood D.C."/>
            <person name="Martin F."/>
            <person name="Cullen D."/>
            <person name="Grigoriev I.V."/>
            <person name="Hibbett D.S."/>
        </authorList>
    </citation>
    <scope>NUCLEOTIDE SEQUENCE [LARGE SCALE GENOMIC DNA]</scope>
    <source>
        <strain evidence="6">RWD-64-598 SS2</strain>
    </source>
</reference>
<dbReference type="PANTHER" id="PTHR43591">
    <property type="entry name" value="METHYLTRANSFERASE"/>
    <property type="match status" value="1"/>
</dbReference>
<keyword evidence="3" id="KW-0949">S-adenosyl-L-methionine</keyword>
<comment type="caution">
    <text evidence="5">The sequence shown here is derived from an EMBL/GenBank/DDBJ whole genome shotgun (WGS) entry which is preliminary data.</text>
</comment>
<dbReference type="GO" id="GO:0008168">
    <property type="term" value="F:methyltransferase activity"/>
    <property type="evidence" value="ECO:0007669"/>
    <property type="project" value="UniProtKB-KW"/>
</dbReference>
<accession>A0A5M3MX03</accession>
<dbReference type="InterPro" id="IPR029063">
    <property type="entry name" value="SAM-dependent_MTases_sf"/>
</dbReference>
<dbReference type="SUPFAM" id="SSF53335">
    <property type="entry name" value="S-adenosyl-L-methionine-dependent methyltransferases"/>
    <property type="match status" value="1"/>
</dbReference>
<dbReference type="EMBL" id="JH711576">
    <property type="protein sequence ID" value="EIW83517.1"/>
    <property type="molecule type" value="Genomic_DNA"/>
</dbReference>
<dbReference type="OrthoDB" id="2013972at2759"/>
<evidence type="ECO:0000313" key="6">
    <source>
        <dbReference type="Proteomes" id="UP000053558"/>
    </source>
</evidence>
<keyword evidence="1 5" id="KW-0489">Methyltransferase</keyword>
<dbReference type="PANTHER" id="PTHR43591:SF105">
    <property type="entry name" value="METHYLTRANSFERASE DOMAIN-CONTAINING PROTEIN-RELATED"/>
    <property type="match status" value="1"/>
</dbReference>
<dbReference type="KEGG" id="cput:CONPUDRAFT_102330"/>
<evidence type="ECO:0000256" key="2">
    <source>
        <dbReference type="ARBA" id="ARBA00022679"/>
    </source>
</evidence>
<name>A0A5M3MX03_CONPW</name>
<sequence length="295" mass="32671">MTVIAEATLSTFTPAKDRQYHDVDGAAYYLPADKEEADRLNAQYLLLKDIFGGNAIYAPVALSGDEWVLDNGTGTGAWIMDVRSAIPPSISMYGVDLQTRLVPLNPPSNTHFLQGSLLDLPRDWTDRFSLVNQRLLVAALSQDDWKKAVSEIYRVLKPGGWVQILEVSGRLFTPEGRTDGHADMFNNIAGKIRAGRGIVGDCFEDIPDLLRGQGFRNVAVVEERRVPMGNKHGQVGERMLRNIVSLYQGMKSPALDCGTVSSERDFDKVVDAFEARCNESGGIETRWYAFCAQKP</sequence>
<evidence type="ECO:0000313" key="5">
    <source>
        <dbReference type="EMBL" id="EIW83517.1"/>
    </source>
</evidence>
<keyword evidence="6" id="KW-1185">Reference proteome</keyword>
<organism evidence="5 6">
    <name type="scientific">Coniophora puteana (strain RWD-64-598)</name>
    <name type="common">Brown rot fungus</name>
    <dbReference type="NCBI Taxonomy" id="741705"/>
    <lineage>
        <taxon>Eukaryota</taxon>
        <taxon>Fungi</taxon>
        <taxon>Dikarya</taxon>
        <taxon>Basidiomycota</taxon>
        <taxon>Agaricomycotina</taxon>
        <taxon>Agaricomycetes</taxon>
        <taxon>Agaricomycetidae</taxon>
        <taxon>Boletales</taxon>
        <taxon>Coniophorineae</taxon>
        <taxon>Coniophoraceae</taxon>
        <taxon>Coniophora</taxon>
    </lineage>
</organism>
<dbReference type="OMA" id="NMSLMSH"/>
<proteinExistence type="predicted"/>
<dbReference type="InterPro" id="IPR023576">
    <property type="entry name" value="UbiE/COQ5_MeTrFase_CS"/>
</dbReference>
<dbReference type="CDD" id="cd02440">
    <property type="entry name" value="AdoMet_MTases"/>
    <property type="match status" value="1"/>
</dbReference>
<dbReference type="AlphaFoldDB" id="A0A5M3MX03"/>
<keyword evidence="2 5" id="KW-0808">Transferase</keyword>
<evidence type="ECO:0000256" key="3">
    <source>
        <dbReference type="ARBA" id="ARBA00022691"/>
    </source>
</evidence>